<evidence type="ECO:0000256" key="6">
    <source>
        <dbReference type="SAM" id="MobiDB-lite"/>
    </source>
</evidence>
<feature type="transmembrane region" description="Helical" evidence="7">
    <location>
        <begin position="95"/>
        <end position="117"/>
    </location>
</feature>
<dbReference type="EMBL" id="MIFZ01000245">
    <property type="protein sequence ID" value="OSY51209.1"/>
    <property type="molecule type" value="Genomic_DNA"/>
</dbReference>
<dbReference type="PANTHER" id="PTHR43298:SF2">
    <property type="entry name" value="FMN_FAD EXPORTER YEEO-RELATED"/>
    <property type="match status" value="1"/>
</dbReference>
<feature type="transmembrane region" description="Helical" evidence="7">
    <location>
        <begin position="198"/>
        <end position="221"/>
    </location>
</feature>
<accession>A0A1Y2NVY9</accession>
<sequence>MTAGQKAVEHTELTRRNFSNFAVVILLASSVGVGFGAIDLVMIAPLGVTYVAAVGLADLIVMGLTAYCTGLVHVFSSRLGIAEGERSLADRLPALVGAFAVCALVLQALAMSLALGVEWFLERAGQAPELIPLAVDYIEVRLFGMIVALVWASASEALRVCNMKNLSLKILVYGFVGNALLDYVFLHTDAAAAFSSPAQAVAVATVLVYSGMAVYGAFVFVRRIRQRERHIAQADRHAVLTEFRSMVWTSQGVGVRHLNDYMAAVIPFMFIGTLGPQVLAASAVGVKVYTIFCRVPQACVTGTSVFYSYQIGKGATPYELRSHGKRLLAYTAVPTAIGTVVVLALSPWLVRLFGGSGELDVRQGVVMLFAFMVTMPLYVLEATYTAILTVHQRGALLSTVTTVATYGLMIPLAWISVFVMESAFWAIALGSIASSAVIVLVLGRALYRDHWAPRVPPAMAVGRVGAQVAASDPDASGSQSLSDDGRDAEGKGEGSWR</sequence>
<protein>
    <recommendedName>
        <fullName evidence="3">Probable multidrug resistance protein NorM</fullName>
    </recommendedName>
    <alternativeName>
        <fullName evidence="5">Multidrug-efflux transporter</fullName>
    </alternativeName>
</protein>
<dbReference type="InterPro" id="IPR002528">
    <property type="entry name" value="MATE_fam"/>
</dbReference>
<evidence type="ECO:0000256" key="7">
    <source>
        <dbReference type="SAM" id="Phobius"/>
    </source>
</evidence>
<dbReference type="Proteomes" id="UP000194318">
    <property type="component" value="Unassembled WGS sequence"/>
</dbReference>
<comment type="caution">
    <text evidence="8">The sequence shown here is derived from an EMBL/GenBank/DDBJ whole genome shotgun (WGS) entry which is preliminary data.</text>
</comment>
<evidence type="ECO:0000313" key="8">
    <source>
        <dbReference type="EMBL" id="OSY51209.1"/>
    </source>
</evidence>
<dbReference type="GeneID" id="91401454"/>
<dbReference type="GO" id="GO:0005886">
    <property type="term" value="C:plasma membrane"/>
    <property type="evidence" value="ECO:0007669"/>
    <property type="project" value="TreeGrafter"/>
</dbReference>
<feature type="transmembrane region" description="Helical" evidence="7">
    <location>
        <begin position="365"/>
        <end position="388"/>
    </location>
</feature>
<feature type="transmembrane region" description="Helical" evidence="7">
    <location>
        <begin position="21"/>
        <end position="44"/>
    </location>
</feature>
<evidence type="ECO:0000256" key="5">
    <source>
        <dbReference type="ARBA" id="ARBA00031636"/>
    </source>
</evidence>
<dbReference type="PANTHER" id="PTHR43298">
    <property type="entry name" value="MULTIDRUG RESISTANCE PROTEIN NORM-RELATED"/>
    <property type="match status" value="1"/>
</dbReference>
<comment type="similarity">
    <text evidence="2">Belongs to the multi antimicrobial extrusion (MATE) (TC 2.A.66.1) family.</text>
</comment>
<reference evidence="8 9" key="1">
    <citation type="submission" date="2016-09" db="EMBL/GenBank/DDBJ databases">
        <title>Streptomyces fradiae DSM40063, a candidate organism with high potential of specific P450 cytochromes.</title>
        <authorList>
            <person name="Grumaz C."/>
            <person name="Vainshtein Y."/>
            <person name="Kirstahler P."/>
            <person name="Sohn K."/>
        </authorList>
    </citation>
    <scope>NUCLEOTIDE SEQUENCE [LARGE SCALE GENOMIC DNA]</scope>
    <source>
        <strain evidence="8 9">DSM 40063</strain>
    </source>
</reference>
<name>A0A1Y2NVY9_STRFR</name>
<evidence type="ECO:0000256" key="4">
    <source>
        <dbReference type="ARBA" id="ARBA00022448"/>
    </source>
</evidence>
<comment type="function">
    <text evidence="1">Multidrug efflux pump.</text>
</comment>
<keyword evidence="7" id="KW-0812">Transmembrane</keyword>
<feature type="region of interest" description="Disordered" evidence="6">
    <location>
        <begin position="470"/>
        <end position="497"/>
    </location>
</feature>
<keyword evidence="4" id="KW-0813">Transport</keyword>
<feature type="transmembrane region" description="Helical" evidence="7">
    <location>
        <begin position="327"/>
        <end position="345"/>
    </location>
</feature>
<feature type="transmembrane region" description="Helical" evidence="7">
    <location>
        <begin position="137"/>
        <end position="154"/>
    </location>
</feature>
<evidence type="ECO:0000313" key="9">
    <source>
        <dbReference type="Proteomes" id="UP000194318"/>
    </source>
</evidence>
<dbReference type="InterPro" id="IPR050222">
    <property type="entry name" value="MATE_MdtK"/>
</dbReference>
<organism evidence="8 9">
    <name type="scientific">Streptomyces fradiae ATCC 10745 = DSM 40063</name>
    <dbReference type="NCBI Taxonomy" id="1319510"/>
    <lineage>
        <taxon>Bacteria</taxon>
        <taxon>Bacillati</taxon>
        <taxon>Actinomycetota</taxon>
        <taxon>Actinomycetes</taxon>
        <taxon>Kitasatosporales</taxon>
        <taxon>Streptomycetaceae</taxon>
        <taxon>Streptomyces</taxon>
    </lineage>
</organism>
<evidence type="ECO:0000256" key="2">
    <source>
        <dbReference type="ARBA" id="ARBA00010199"/>
    </source>
</evidence>
<keyword evidence="7" id="KW-0472">Membrane</keyword>
<gene>
    <name evidence="8" type="ORF">BG846_03191</name>
</gene>
<dbReference type="GO" id="GO:0015297">
    <property type="term" value="F:antiporter activity"/>
    <property type="evidence" value="ECO:0007669"/>
    <property type="project" value="InterPro"/>
</dbReference>
<feature type="transmembrane region" description="Helical" evidence="7">
    <location>
        <begin position="395"/>
        <end position="417"/>
    </location>
</feature>
<feature type="transmembrane region" description="Helical" evidence="7">
    <location>
        <begin position="166"/>
        <end position="186"/>
    </location>
</feature>
<feature type="transmembrane region" description="Helical" evidence="7">
    <location>
        <begin position="423"/>
        <end position="447"/>
    </location>
</feature>
<feature type="transmembrane region" description="Helical" evidence="7">
    <location>
        <begin position="50"/>
        <end position="75"/>
    </location>
</feature>
<dbReference type="RefSeq" id="WP_031127988.1">
    <property type="nucleotide sequence ID" value="NZ_ASYR01000045.1"/>
</dbReference>
<feature type="compositionally biased region" description="Basic and acidic residues" evidence="6">
    <location>
        <begin position="483"/>
        <end position="497"/>
    </location>
</feature>
<evidence type="ECO:0000256" key="3">
    <source>
        <dbReference type="ARBA" id="ARBA00020268"/>
    </source>
</evidence>
<dbReference type="Pfam" id="PF01554">
    <property type="entry name" value="MatE"/>
    <property type="match status" value="2"/>
</dbReference>
<proteinExistence type="inferred from homology"/>
<evidence type="ECO:0000256" key="1">
    <source>
        <dbReference type="ARBA" id="ARBA00003408"/>
    </source>
</evidence>
<keyword evidence="7" id="KW-1133">Transmembrane helix</keyword>
<dbReference type="AlphaFoldDB" id="A0A1Y2NVY9"/>
<dbReference type="GO" id="GO:0042910">
    <property type="term" value="F:xenobiotic transmembrane transporter activity"/>
    <property type="evidence" value="ECO:0007669"/>
    <property type="project" value="InterPro"/>
</dbReference>